<dbReference type="Proteomes" id="UP000008074">
    <property type="component" value="Chromosome"/>
</dbReference>
<accession>C7LKK6</accession>
<dbReference type="Gene3D" id="3.50.50.60">
    <property type="entry name" value="FAD/NAD(P)-binding domain"/>
    <property type="match status" value="2"/>
</dbReference>
<keyword evidence="3 7" id="KW-0274">FAD</keyword>
<organism evidence="10 11">
    <name type="scientific">Karelsulcia muelleri (strain SMDSEM)</name>
    <name type="common">Sulcia muelleri</name>
    <dbReference type="NCBI Taxonomy" id="595499"/>
    <lineage>
        <taxon>Bacteria</taxon>
        <taxon>Pseudomonadati</taxon>
        <taxon>Bacteroidota</taxon>
        <taxon>Flavobacteriia</taxon>
        <taxon>Flavobacteriales</taxon>
        <taxon>Candidatus Karelsulcia</taxon>
    </lineage>
</organism>
<evidence type="ECO:0000256" key="7">
    <source>
        <dbReference type="RuleBase" id="RU003880"/>
    </source>
</evidence>
<dbReference type="KEGG" id="sms:SMDSEM_271"/>
<dbReference type="SUPFAM" id="SSF51905">
    <property type="entry name" value="FAD/NAD(P)-binding domain"/>
    <property type="match status" value="1"/>
</dbReference>
<dbReference type="InterPro" id="IPR005982">
    <property type="entry name" value="Thioredox_Rdtase"/>
</dbReference>
<dbReference type="PRINTS" id="PR00469">
    <property type="entry name" value="PNDRDTASEII"/>
</dbReference>
<dbReference type="EMBL" id="CP001605">
    <property type="protein sequence ID" value="ACU52968.1"/>
    <property type="molecule type" value="Genomic_DNA"/>
</dbReference>
<comment type="subunit">
    <text evidence="7">Homodimer.</text>
</comment>
<dbReference type="PRINTS" id="PR00368">
    <property type="entry name" value="FADPNR"/>
</dbReference>
<dbReference type="InterPro" id="IPR050097">
    <property type="entry name" value="Ferredoxin-NADP_redctase_2"/>
</dbReference>
<name>C7LKK6_KARMS</name>
<keyword evidence="4 7" id="KW-0560">Oxidoreductase</keyword>
<evidence type="ECO:0000313" key="10">
    <source>
        <dbReference type="EMBL" id="ACU52968.1"/>
    </source>
</evidence>
<keyword evidence="8" id="KW-0521">NADP</keyword>
<evidence type="ECO:0000256" key="6">
    <source>
        <dbReference type="ARBA" id="ARBA00023284"/>
    </source>
</evidence>
<dbReference type="InterPro" id="IPR008255">
    <property type="entry name" value="Pyr_nucl-diS_OxRdtase_2_AS"/>
</dbReference>
<dbReference type="GO" id="GO:0005737">
    <property type="term" value="C:cytoplasm"/>
    <property type="evidence" value="ECO:0007669"/>
    <property type="project" value="InterPro"/>
</dbReference>
<sequence>MKKIFDCIIIGSGPAGYTAAIYIARADLNHILYTGPIPGGQLIKTNEIENYPGFPKGVKGYLLMENLKKQAEKFGTKIYFNNVIDINFKLNNIHEILLDNNKKIQTKTIIIATGAYPKYLNIDNEKALIGHGISTCATCDGFFFKKKDVAIIGGGDKALEEAIFLSKLCNRIYIIIRKSKMRASKIMQKKISNIKNIKLLFNFEIKKIIGKKKLEYLICKKNSSNEEKKINVKAMFIAIGNSPNTNIFKNKIYLDKNGYILTKKNSTKTNIPGVFAAGDVKDKIYRQAITSAGTGCMAAIEVEKYLSSLEE</sequence>
<evidence type="ECO:0000256" key="3">
    <source>
        <dbReference type="ARBA" id="ARBA00022827"/>
    </source>
</evidence>
<comment type="similarity">
    <text evidence="1 7">Belongs to the class-II pyridine nucleotide-disulfide oxidoreductase family.</text>
</comment>
<dbReference type="EC" id="1.8.1.9" evidence="7"/>
<evidence type="ECO:0000256" key="8">
    <source>
        <dbReference type="RuleBase" id="RU003881"/>
    </source>
</evidence>
<dbReference type="STRING" id="595499.SMDSEM_271"/>
<evidence type="ECO:0000256" key="2">
    <source>
        <dbReference type="ARBA" id="ARBA00022630"/>
    </source>
</evidence>
<dbReference type="GO" id="GO:0004791">
    <property type="term" value="F:thioredoxin-disulfide reductase (NADPH) activity"/>
    <property type="evidence" value="ECO:0007669"/>
    <property type="project" value="UniProtKB-UniRule"/>
</dbReference>
<dbReference type="AlphaFoldDB" id="C7LKK6"/>
<proteinExistence type="inferred from homology"/>
<dbReference type="InterPro" id="IPR036188">
    <property type="entry name" value="FAD/NAD-bd_sf"/>
</dbReference>
<dbReference type="NCBIfam" id="TIGR01292">
    <property type="entry name" value="TRX_reduct"/>
    <property type="match status" value="1"/>
</dbReference>
<dbReference type="PROSITE" id="PS00573">
    <property type="entry name" value="PYRIDINE_REDOX_2"/>
    <property type="match status" value="1"/>
</dbReference>
<keyword evidence="5" id="KW-1015">Disulfide bond</keyword>
<dbReference type="InterPro" id="IPR023753">
    <property type="entry name" value="FAD/NAD-binding_dom"/>
</dbReference>
<protein>
    <recommendedName>
        <fullName evidence="7">Thioredoxin reductase</fullName>
        <ecNumber evidence="7">1.8.1.9</ecNumber>
    </recommendedName>
</protein>
<evidence type="ECO:0000256" key="1">
    <source>
        <dbReference type="ARBA" id="ARBA00009333"/>
    </source>
</evidence>
<evidence type="ECO:0000259" key="9">
    <source>
        <dbReference type="Pfam" id="PF07992"/>
    </source>
</evidence>
<evidence type="ECO:0000313" key="11">
    <source>
        <dbReference type="Proteomes" id="UP000008074"/>
    </source>
</evidence>
<dbReference type="Pfam" id="PF07992">
    <property type="entry name" value="Pyr_redox_2"/>
    <property type="match status" value="1"/>
</dbReference>
<dbReference type="PANTHER" id="PTHR48105">
    <property type="entry name" value="THIOREDOXIN REDUCTASE 1-RELATED-RELATED"/>
    <property type="match status" value="1"/>
</dbReference>
<comment type="cofactor">
    <cofactor evidence="8">
        <name>FAD</name>
        <dbReference type="ChEBI" id="CHEBI:57692"/>
    </cofactor>
    <text evidence="8">Binds 1 FAD per subunit.</text>
</comment>
<keyword evidence="6 7" id="KW-0676">Redox-active center</keyword>
<evidence type="ECO:0000256" key="5">
    <source>
        <dbReference type="ARBA" id="ARBA00023157"/>
    </source>
</evidence>
<comment type="catalytic activity">
    <reaction evidence="7">
        <text>[thioredoxin]-dithiol + NADP(+) = [thioredoxin]-disulfide + NADPH + H(+)</text>
        <dbReference type="Rhea" id="RHEA:20345"/>
        <dbReference type="Rhea" id="RHEA-COMP:10698"/>
        <dbReference type="Rhea" id="RHEA-COMP:10700"/>
        <dbReference type="ChEBI" id="CHEBI:15378"/>
        <dbReference type="ChEBI" id="CHEBI:29950"/>
        <dbReference type="ChEBI" id="CHEBI:50058"/>
        <dbReference type="ChEBI" id="CHEBI:57783"/>
        <dbReference type="ChEBI" id="CHEBI:58349"/>
        <dbReference type="EC" id="1.8.1.9"/>
    </reaction>
</comment>
<dbReference type="GO" id="GO:0019430">
    <property type="term" value="P:removal of superoxide radicals"/>
    <property type="evidence" value="ECO:0007669"/>
    <property type="project" value="UniProtKB-UniRule"/>
</dbReference>
<gene>
    <name evidence="10" type="ordered locus">SMDSEM_271</name>
</gene>
<keyword evidence="2 7" id="KW-0285">Flavoprotein</keyword>
<dbReference type="HOGENOM" id="CLU_031864_5_1_10"/>
<reference evidence="10 11" key="1">
    <citation type="journal article" date="2009" name="Proc. Natl. Acad. Sci. U.S.A.">
        <title>Convergent evolution of metabolic roles in bacterial co-symbionts of insects.</title>
        <authorList>
            <person name="McCutcheon J.P."/>
            <person name="McDonald B.R."/>
            <person name="Moran N.A."/>
        </authorList>
    </citation>
    <scope>NUCLEOTIDE SEQUENCE [LARGE SCALE GENOMIC DNA]</scope>
    <source>
        <strain evidence="10 11">SMDSEM</strain>
    </source>
</reference>
<feature type="domain" description="FAD/NAD(P)-binding" evidence="9">
    <location>
        <begin position="5"/>
        <end position="294"/>
    </location>
</feature>
<evidence type="ECO:0000256" key="4">
    <source>
        <dbReference type="ARBA" id="ARBA00023002"/>
    </source>
</evidence>